<sequence>GGNTLIGNDVNYNDSGTDTKLLVDTAGAVSAVATADAYLKNDANDETTGDLTVANLITAGLVDTVDVSDLKDAFDALSYYTQAEIDGMDIHSETHILATTGPHTGTLPWTDLNKTGSNLTDLATRQHAGLTDVTSDQHHAQSRSISYLRSSEGKYCRFVCCRNYFSSR</sequence>
<protein>
    <submittedName>
        <fullName evidence="1">Uncharacterized protein</fullName>
    </submittedName>
</protein>
<dbReference type="EMBL" id="BART01007810">
    <property type="protein sequence ID" value="GAG63918.1"/>
    <property type="molecule type" value="Genomic_DNA"/>
</dbReference>
<proteinExistence type="predicted"/>
<comment type="caution">
    <text evidence="1">The sequence shown here is derived from an EMBL/GenBank/DDBJ whole genome shotgun (WGS) entry which is preliminary data.</text>
</comment>
<gene>
    <name evidence="1" type="ORF">S01H4_17699</name>
</gene>
<organism evidence="1">
    <name type="scientific">marine sediment metagenome</name>
    <dbReference type="NCBI Taxonomy" id="412755"/>
    <lineage>
        <taxon>unclassified sequences</taxon>
        <taxon>metagenomes</taxon>
        <taxon>ecological metagenomes</taxon>
    </lineage>
</organism>
<accession>X0ZTZ5</accession>
<name>X0ZTZ5_9ZZZZ</name>
<feature type="non-terminal residue" evidence="1">
    <location>
        <position position="1"/>
    </location>
</feature>
<evidence type="ECO:0000313" key="1">
    <source>
        <dbReference type="EMBL" id="GAG63918.1"/>
    </source>
</evidence>
<dbReference type="AlphaFoldDB" id="X0ZTZ5"/>
<reference evidence="1" key="1">
    <citation type="journal article" date="2014" name="Front. Microbiol.">
        <title>High frequency of phylogenetically diverse reductive dehalogenase-homologous genes in deep subseafloor sedimentary metagenomes.</title>
        <authorList>
            <person name="Kawai M."/>
            <person name="Futagami T."/>
            <person name="Toyoda A."/>
            <person name="Takaki Y."/>
            <person name="Nishi S."/>
            <person name="Hori S."/>
            <person name="Arai W."/>
            <person name="Tsubouchi T."/>
            <person name="Morono Y."/>
            <person name="Uchiyama I."/>
            <person name="Ito T."/>
            <person name="Fujiyama A."/>
            <person name="Inagaki F."/>
            <person name="Takami H."/>
        </authorList>
    </citation>
    <scope>NUCLEOTIDE SEQUENCE</scope>
    <source>
        <strain evidence="1">Expedition CK06-06</strain>
    </source>
</reference>